<protein>
    <recommendedName>
        <fullName evidence="3">CCHC-type domain-containing protein</fullName>
    </recommendedName>
</protein>
<name>A0A061DPQ1_THECC</name>
<sequence length="170" mass="19509">MHTSYVCPQRRVNFAECEEGLGMKLQPLSDKSNEDNAEVDVYPIQEELLVVAKVITTRAMVEEGEDWRQGCIFRTCVVHCNTVYDAIIDSHKSQIQCCCCGEKGHTSYACPKRRVNLQEHDEGLEKELRPLYYDSDEDNEEIDVHPIQGESLKVPKEMTTRAVVEGEDWR</sequence>
<dbReference type="HOGENOM" id="CLU_1573446_0_0_1"/>
<dbReference type="InParanoid" id="A0A061DPQ1"/>
<proteinExistence type="predicted"/>
<dbReference type="AlphaFoldDB" id="A0A061DPQ1"/>
<dbReference type="Proteomes" id="UP000026915">
    <property type="component" value="Chromosome 1"/>
</dbReference>
<accession>A0A061DPQ1</accession>
<dbReference type="Gramene" id="EOX94066">
    <property type="protein sequence ID" value="EOX94066"/>
    <property type="gene ID" value="TCM_003148"/>
</dbReference>
<evidence type="ECO:0000313" key="1">
    <source>
        <dbReference type="EMBL" id="EOX94066.1"/>
    </source>
</evidence>
<evidence type="ECO:0000313" key="2">
    <source>
        <dbReference type="Proteomes" id="UP000026915"/>
    </source>
</evidence>
<evidence type="ECO:0008006" key="3">
    <source>
        <dbReference type="Google" id="ProtNLM"/>
    </source>
</evidence>
<organism evidence="1 2">
    <name type="scientific">Theobroma cacao</name>
    <name type="common">Cacao</name>
    <name type="synonym">Cocoa</name>
    <dbReference type="NCBI Taxonomy" id="3641"/>
    <lineage>
        <taxon>Eukaryota</taxon>
        <taxon>Viridiplantae</taxon>
        <taxon>Streptophyta</taxon>
        <taxon>Embryophyta</taxon>
        <taxon>Tracheophyta</taxon>
        <taxon>Spermatophyta</taxon>
        <taxon>Magnoliopsida</taxon>
        <taxon>eudicotyledons</taxon>
        <taxon>Gunneridae</taxon>
        <taxon>Pentapetalae</taxon>
        <taxon>rosids</taxon>
        <taxon>malvids</taxon>
        <taxon>Malvales</taxon>
        <taxon>Malvaceae</taxon>
        <taxon>Byttnerioideae</taxon>
        <taxon>Theobroma</taxon>
    </lineage>
</organism>
<keyword evidence="2" id="KW-1185">Reference proteome</keyword>
<reference evidence="1 2" key="1">
    <citation type="journal article" date="2013" name="Genome Biol.">
        <title>The genome sequence of the most widely cultivated cacao type and its use to identify candidate genes regulating pod color.</title>
        <authorList>
            <person name="Motamayor J.C."/>
            <person name="Mockaitis K."/>
            <person name="Schmutz J."/>
            <person name="Haiminen N."/>
            <person name="Iii D.L."/>
            <person name="Cornejo O."/>
            <person name="Findley S.D."/>
            <person name="Zheng P."/>
            <person name="Utro F."/>
            <person name="Royaert S."/>
            <person name="Saski C."/>
            <person name="Jenkins J."/>
            <person name="Podicheti R."/>
            <person name="Zhao M."/>
            <person name="Scheffler B.E."/>
            <person name="Stack J.C."/>
            <person name="Feltus F.A."/>
            <person name="Mustiga G.M."/>
            <person name="Amores F."/>
            <person name="Phillips W."/>
            <person name="Marelli J.P."/>
            <person name="May G.D."/>
            <person name="Shapiro H."/>
            <person name="Ma J."/>
            <person name="Bustamante C.D."/>
            <person name="Schnell R.J."/>
            <person name="Main D."/>
            <person name="Gilbert D."/>
            <person name="Parida L."/>
            <person name="Kuhn D.N."/>
        </authorList>
    </citation>
    <scope>NUCLEOTIDE SEQUENCE [LARGE SCALE GENOMIC DNA]</scope>
    <source>
        <strain evidence="2">cv. Matina 1-6</strain>
    </source>
</reference>
<dbReference type="EMBL" id="CM001879">
    <property type="protein sequence ID" value="EOX94066.1"/>
    <property type="molecule type" value="Genomic_DNA"/>
</dbReference>
<gene>
    <name evidence="1" type="ORF">TCM_003148</name>
</gene>